<name>A0A6J4VIS6_9BACT</name>
<dbReference type="NCBIfam" id="TIGR02937">
    <property type="entry name" value="sigma70-ECF"/>
    <property type="match status" value="1"/>
</dbReference>
<evidence type="ECO:0000256" key="6">
    <source>
        <dbReference type="SAM" id="MobiDB-lite"/>
    </source>
</evidence>
<dbReference type="SUPFAM" id="SSF88946">
    <property type="entry name" value="Sigma2 domain of RNA polymerase sigma factors"/>
    <property type="match status" value="1"/>
</dbReference>
<dbReference type="Gene3D" id="1.10.1740.10">
    <property type="match status" value="1"/>
</dbReference>
<sequence>MTSVNAATGDQETREQLSDVDLIGQASQGDARALEVLYDRYSRVVFSFALRIINDQQIAEELLQEVFFRAWQQGGTFRSSKGTFLTWLLSITHNMAIDEVRKRKRRPQRSDSDDPELVLAGVADGGPSVEDEVWSRALRERIARALDTLPDAQREAIELAYFRGMTHREIADTLDEPLGTIKTRMRLGMQKLRDQLDGSEVGLE</sequence>
<dbReference type="Pfam" id="PF04542">
    <property type="entry name" value="Sigma70_r2"/>
    <property type="match status" value="1"/>
</dbReference>
<dbReference type="InterPro" id="IPR014284">
    <property type="entry name" value="RNA_pol_sigma-70_dom"/>
</dbReference>
<gene>
    <name evidence="9" type="ORF">AVDCRST_MAG33-3439</name>
</gene>
<dbReference type="GO" id="GO:0016987">
    <property type="term" value="F:sigma factor activity"/>
    <property type="evidence" value="ECO:0007669"/>
    <property type="project" value="UniProtKB-KW"/>
</dbReference>
<reference evidence="9" key="1">
    <citation type="submission" date="2020-02" db="EMBL/GenBank/DDBJ databases">
        <authorList>
            <person name="Meier V. D."/>
        </authorList>
    </citation>
    <scope>NUCLEOTIDE SEQUENCE</scope>
    <source>
        <strain evidence="9">AVDCRST_MAG33</strain>
    </source>
</reference>
<dbReference type="GO" id="GO:0006352">
    <property type="term" value="P:DNA-templated transcription initiation"/>
    <property type="evidence" value="ECO:0007669"/>
    <property type="project" value="InterPro"/>
</dbReference>
<dbReference type="InterPro" id="IPR013324">
    <property type="entry name" value="RNA_pol_sigma_r3/r4-like"/>
</dbReference>
<feature type="domain" description="RNA polymerase sigma-70 region 4" evidence="8">
    <location>
        <begin position="145"/>
        <end position="193"/>
    </location>
</feature>
<dbReference type="AlphaFoldDB" id="A0A6J4VIS6"/>
<protein>
    <submittedName>
        <fullName evidence="9">RNA polymerase ECF-type sigma factor</fullName>
    </submittedName>
</protein>
<evidence type="ECO:0000259" key="8">
    <source>
        <dbReference type="Pfam" id="PF04545"/>
    </source>
</evidence>
<dbReference type="SUPFAM" id="SSF88659">
    <property type="entry name" value="Sigma3 and sigma4 domains of RNA polymerase sigma factors"/>
    <property type="match status" value="1"/>
</dbReference>
<dbReference type="InterPro" id="IPR007630">
    <property type="entry name" value="RNA_pol_sigma70_r4"/>
</dbReference>
<dbReference type="Gene3D" id="1.10.10.10">
    <property type="entry name" value="Winged helix-like DNA-binding domain superfamily/Winged helix DNA-binding domain"/>
    <property type="match status" value="1"/>
</dbReference>
<dbReference type="InterPro" id="IPR039425">
    <property type="entry name" value="RNA_pol_sigma-70-like"/>
</dbReference>
<dbReference type="PANTHER" id="PTHR43133:SF62">
    <property type="entry name" value="RNA POLYMERASE SIGMA FACTOR SIGZ"/>
    <property type="match status" value="1"/>
</dbReference>
<keyword evidence="3" id="KW-0731">Sigma factor</keyword>
<accession>A0A6J4VIS6</accession>
<dbReference type="GO" id="GO:0003677">
    <property type="term" value="F:DNA binding"/>
    <property type="evidence" value="ECO:0007669"/>
    <property type="project" value="UniProtKB-KW"/>
</dbReference>
<dbReference type="EMBL" id="CADCWK010000421">
    <property type="protein sequence ID" value="CAA9579389.1"/>
    <property type="molecule type" value="Genomic_DNA"/>
</dbReference>
<comment type="similarity">
    <text evidence="1">Belongs to the sigma-70 factor family. ECF subfamily.</text>
</comment>
<evidence type="ECO:0000256" key="5">
    <source>
        <dbReference type="ARBA" id="ARBA00023163"/>
    </source>
</evidence>
<evidence type="ECO:0000259" key="7">
    <source>
        <dbReference type="Pfam" id="PF04542"/>
    </source>
</evidence>
<keyword evidence="4" id="KW-0238">DNA-binding</keyword>
<organism evidence="9">
    <name type="scientific">uncultured Thermomicrobiales bacterium</name>
    <dbReference type="NCBI Taxonomy" id="1645740"/>
    <lineage>
        <taxon>Bacteria</taxon>
        <taxon>Pseudomonadati</taxon>
        <taxon>Thermomicrobiota</taxon>
        <taxon>Thermomicrobia</taxon>
        <taxon>Thermomicrobiales</taxon>
        <taxon>environmental samples</taxon>
    </lineage>
</organism>
<evidence type="ECO:0000313" key="9">
    <source>
        <dbReference type="EMBL" id="CAA9579389.1"/>
    </source>
</evidence>
<dbReference type="Pfam" id="PF04545">
    <property type="entry name" value="Sigma70_r4"/>
    <property type="match status" value="1"/>
</dbReference>
<keyword evidence="5" id="KW-0804">Transcription</keyword>
<dbReference type="CDD" id="cd06171">
    <property type="entry name" value="Sigma70_r4"/>
    <property type="match status" value="1"/>
</dbReference>
<evidence type="ECO:0000256" key="1">
    <source>
        <dbReference type="ARBA" id="ARBA00010641"/>
    </source>
</evidence>
<dbReference type="InterPro" id="IPR007627">
    <property type="entry name" value="RNA_pol_sigma70_r2"/>
</dbReference>
<feature type="domain" description="RNA polymerase sigma-70 region 2" evidence="7">
    <location>
        <begin position="37"/>
        <end position="106"/>
    </location>
</feature>
<keyword evidence="2" id="KW-0805">Transcription regulation</keyword>
<feature type="region of interest" description="Disordered" evidence="6">
    <location>
        <begin position="101"/>
        <end position="121"/>
    </location>
</feature>
<dbReference type="InterPro" id="IPR036388">
    <property type="entry name" value="WH-like_DNA-bd_sf"/>
</dbReference>
<dbReference type="PANTHER" id="PTHR43133">
    <property type="entry name" value="RNA POLYMERASE ECF-TYPE SIGMA FACTO"/>
    <property type="match status" value="1"/>
</dbReference>
<evidence type="ECO:0000256" key="2">
    <source>
        <dbReference type="ARBA" id="ARBA00023015"/>
    </source>
</evidence>
<proteinExistence type="inferred from homology"/>
<evidence type="ECO:0000256" key="4">
    <source>
        <dbReference type="ARBA" id="ARBA00023125"/>
    </source>
</evidence>
<evidence type="ECO:0000256" key="3">
    <source>
        <dbReference type="ARBA" id="ARBA00023082"/>
    </source>
</evidence>
<dbReference type="InterPro" id="IPR013325">
    <property type="entry name" value="RNA_pol_sigma_r2"/>
</dbReference>